<accession>A0A0F8YKU8</accession>
<comment type="caution">
    <text evidence="1">The sequence shown here is derived from an EMBL/GenBank/DDBJ whole genome shotgun (WGS) entry which is preliminary data.</text>
</comment>
<gene>
    <name evidence="1" type="ORF">LCGC14_3142270</name>
</gene>
<dbReference type="Pfam" id="PF10899">
    <property type="entry name" value="AbiGi"/>
    <property type="match status" value="1"/>
</dbReference>
<sequence length="201" mass="23164">KILVPMVSFSNWLFRDVGEDEVVDYGHYGIGINREFAVKIGINPVIYLYENSQIDNAISSLLNLTIIPQGLNSLQKITQVKNFTKITDHVKFHPIPDEVKDLVDAIDNSTSVNLILALTKYVKKAHENVYHQILLSKPYKVKNKKNESKIAYNEREWRKGFSNLGFVFETDSKGVENPEYKKWINTKKPHFSEPENILNIN</sequence>
<protein>
    <submittedName>
        <fullName evidence="1">Uncharacterized protein</fullName>
    </submittedName>
</protein>
<dbReference type="AlphaFoldDB" id="A0A0F8YKU8"/>
<feature type="non-terminal residue" evidence="1">
    <location>
        <position position="1"/>
    </location>
</feature>
<reference evidence="1" key="1">
    <citation type="journal article" date="2015" name="Nature">
        <title>Complex archaea that bridge the gap between prokaryotes and eukaryotes.</title>
        <authorList>
            <person name="Spang A."/>
            <person name="Saw J.H."/>
            <person name="Jorgensen S.L."/>
            <person name="Zaremba-Niedzwiedzka K."/>
            <person name="Martijn J."/>
            <person name="Lind A.E."/>
            <person name="van Eijk R."/>
            <person name="Schleper C."/>
            <person name="Guy L."/>
            <person name="Ettema T.J."/>
        </authorList>
    </citation>
    <scope>NUCLEOTIDE SEQUENCE</scope>
</reference>
<name>A0A0F8YKU8_9ZZZZ</name>
<organism evidence="1">
    <name type="scientific">marine sediment metagenome</name>
    <dbReference type="NCBI Taxonomy" id="412755"/>
    <lineage>
        <taxon>unclassified sequences</taxon>
        <taxon>metagenomes</taxon>
        <taxon>ecological metagenomes</taxon>
    </lineage>
</organism>
<proteinExistence type="predicted"/>
<dbReference type="EMBL" id="LAZR01068922">
    <property type="protein sequence ID" value="KKK48721.1"/>
    <property type="molecule type" value="Genomic_DNA"/>
</dbReference>
<evidence type="ECO:0000313" key="1">
    <source>
        <dbReference type="EMBL" id="KKK48721.1"/>
    </source>
</evidence>
<dbReference type="InterPro" id="IPR021223">
    <property type="entry name" value="AbiGi"/>
</dbReference>